<dbReference type="Pfam" id="PF01040">
    <property type="entry name" value="UbiA"/>
    <property type="match status" value="1"/>
</dbReference>
<dbReference type="GO" id="GO:0016765">
    <property type="term" value="F:transferase activity, transferring alkyl or aryl (other than methyl) groups"/>
    <property type="evidence" value="ECO:0007669"/>
    <property type="project" value="InterPro"/>
</dbReference>
<dbReference type="EMBL" id="CP007536">
    <property type="protein sequence ID" value="AIC16912.1"/>
    <property type="molecule type" value="Genomic_DNA"/>
</dbReference>
<comment type="subcellular location">
    <subcellularLocation>
        <location evidence="1">Cell membrane</location>
        <topology evidence="1">Multi-pass membrane protein</topology>
    </subcellularLocation>
</comment>
<dbReference type="KEGG" id="nvn:NVIE_026430"/>
<dbReference type="GO" id="GO:0005886">
    <property type="term" value="C:plasma membrane"/>
    <property type="evidence" value="ECO:0007669"/>
    <property type="project" value="UniProtKB-SubCell"/>
</dbReference>
<keyword evidence="4 5" id="KW-0472">Membrane</keyword>
<dbReference type="OrthoDB" id="11851at2157"/>
<keyword evidence="3 5" id="KW-1133">Transmembrane helix</keyword>
<proteinExistence type="predicted"/>
<sequence>MSITSLNPISSRQKTPVSFARSQLVLFQSRMKWGIVYALATVTGLFLVPGTIDSMLAETNAATLVQRIVPLPLISLLITTGMFLLNDLLDVELDRANGKKRPLPSGQVTKRQAWIFITWTNVLAVVLSVVTANFASMILVVPMLAIGIMYSAPKIALDDRFLIKTVVIALYYMLCAALGATTAYSLGLVVSSPVVFIHAAFMLGAMRFISSVLNDTGDVDGDKAAGRRTIPIVIGRENTIKMGIMMVAGMAGISWTMYALDGVGIVTASFSSAFAALMIVRLSKTIKGAKDKDFIRKQHKRLLPFDLMLLSGLPIGVLVMI</sequence>
<dbReference type="InterPro" id="IPR044878">
    <property type="entry name" value="UbiA_sf"/>
</dbReference>
<evidence type="ECO:0000256" key="5">
    <source>
        <dbReference type="SAM" id="Phobius"/>
    </source>
</evidence>
<protein>
    <submittedName>
        <fullName evidence="6">Putative digeranylgeranylglyceryl phosphate synthase</fullName>
    </submittedName>
</protein>
<evidence type="ECO:0000256" key="2">
    <source>
        <dbReference type="ARBA" id="ARBA00022692"/>
    </source>
</evidence>
<reference evidence="6 7" key="1">
    <citation type="journal article" date="2014" name="Int. J. Syst. Evol. Microbiol.">
        <title>Nitrososphaera viennensis gen. nov., sp. nov., an aerobic and mesophilic, ammonia-oxidizing archaeon from soil and a member of the archaeal phylum Thaumarchaeota.</title>
        <authorList>
            <person name="Stieglmeier M."/>
            <person name="Klingl A."/>
            <person name="Alves R.J."/>
            <person name="Rittmann S.K."/>
            <person name="Melcher M."/>
            <person name="Leisch N."/>
            <person name="Schleper C."/>
        </authorList>
    </citation>
    <scope>NUCLEOTIDE SEQUENCE [LARGE SCALE GENOMIC DNA]</scope>
    <source>
        <strain evidence="6">EN76</strain>
    </source>
</reference>
<feature type="transmembrane region" description="Helical" evidence="5">
    <location>
        <begin position="122"/>
        <end position="149"/>
    </location>
</feature>
<dbReference type="InterPro" id="IPR000537">
    <property type="entry name" value="UbiA_prenyltransferase"/>
</dbReference>
<organism evidence="6 7">
    <name type="scientific">Nitrososphaera viennensis EN76</name>
    <dbReference type="NCBI Taxonomy" id="926571"/>
    <lineage>
        <taxon>Archaea</taxon>
        <taxon>Nitrososphaerota</taxon>
        <taxon>Nitrososphaeria</taxon>
        <taxon>Nitrososphaerales</taxon>
        <taxon>Nitrososphaeraceae</taxon>
        <taxon>Nitrososphaera</taxon>
    </lineage>
</organism>
<keyword evidence="2 5" id="KW-0812">Transmembrane</keyword>
<evidence type="ECO:0000256" key="1">
    <source>
        <dbReference type="ARBA" id="ARBA00004651"/>
    </source>
</evidence>
<feature type="transmembrane region" description="Helical" evidence="5">
    <location>
        <begin position="64"/>
        <end position="85"/>
    </location>
</feature>
<dbReference type="STRING" id="926571.NVIE_026430"/>
<dbReference type="AlphaFoldDB" id="A0A060HV62"/>
<feature type="transmembrane region" description="Helical" evidence="5">
    <location>
        <begin position="263"/>
        <end position="282"/>
    </location>
</feature>
<feature type="transmembrane region" description="Helical" evidence="5">
    <location>
        <begin position="302"/>
        <end position="320"/>
    </location>
</feature>
<keyword evidence="7" id="KW-1185">Reference proteome</keyword>
<dbReference type="GeneID" id="74947878"/>
<dbReference type="HOGENOM" id="CLU_846262_0_0_2"/>
<dbReference type="Gene3D" id="1.10.357.140">
    <property type="entry name" value="UbiA prenyltransferase"/>
    <property type="match status" value="1"/>
</dbReference>
<evidence type="ECO:0000313" key="7">
    <source>
        <dbReference type="Proteomes" id="UP000027093"/>
    </source>
</evidence>
<evidence type="ECO:0000313" key="6">
    <source>
        <dbReference type="EMBL" id="AIC16912.1"/>
    </source>
</evidence>
<evidence type="ECO:0000256" key="3">
    <source>
        <dbReference type="ARBA" id="ARBA00022989"/>
    </source>
</evidence>
<dbReference type="Proteomes" id="UP000027093">
    <property type="component" value="Chromosome"/>
</dbReference>
<dbReference type="PANTHER" id="PTHR42723:SF1">
    <property type="entry name" value="CHLOROPHYLL SYNTHASE, CHLOROPLASTIC"/>
    <property type="match status" value="1"/>
</dbReference>
<evidence type="ECO:0000256" key="4">
    <source>
        <dbReference type="ARBA" id="ARBA00023136"/>
    </source>
</evidence>
<name>A0A060HV62_9ARCH</name>
<dbReference type="PANTHER" id="PTHR42723">
    <property type="entry name" value="CHLOROPHYLL SYNTHASE"/>
    <property type="match status" value="1"/>
</dbReference>
<feature type="transmembrane region" description="Helical" evidence="5">
    <location>
        <begin position="186"/>
        <end position="205"/>
    </location>
</feature>
<feature type="transmembrane region" description="Helical" evidence="5">
    <location>
        <begin position="161"/>
        <end position="180"/>
    </location>
</feature>
<gene>
    <name evidence="6" type="ORF">NVIE_026430</name>
</gene>
<accession>A0A060HV62</accession>
<dbReference type="RefSeq" id="WP_075055572.1">
    <property type="nucleotide sequence ID" value="NZ_CP007536.1"/>
</dbReference>
<feature type="transmembrane region" description="Helical" evidence="5">
    <location>
        <begin position="34"/>
        <end position="52"/>
    </location>
</feature>
<dbReference type="Gene3D" id="1.20.120.1780">
    <property type="entry name" value="UbiA prenyltransferase"/>
    <property type="match status" value="1"/>
</dbReference>
<dbReference type="InterPro" id="IPR050475">
    <property type="entry name" value="Prenyltransferase_related"/>
</dbReference>